<dbReference type="InterPro" id="IPR026453">
    <property type="entry name" value="PGF_pre_PGF"/>
</dbReference>
<dbReference type="AlphaFoldDB" id="A0A062V8B2"/>
<dbReference type="Proteomes" id="UP000027153">
    <property type="component" value="Unassembled WGS sequence"/>
</dbReference>
<evidence type="ECO:0000313" key="3">
    <source>
        <dbReference type="Proteomes" id="UP000027153"/>
    </source>
</evidence>
<feature type="region of interest" description="Disordered" evidence="1">
    <location>
        <begin position="432"/>
        <end position="462"/>
    </location>
</feature>
<dbReference type="NCBIfam" id="TIGR04213">
    <property type="entry name" value="PGF_pre_PGF"/>
    <property type="match status" value="1"/>
</dbReference>
<feature type="compositionally biased region" description="Low complexity" evidence="1">
    <location>
        <begin position="438"/>
        <end position="461"/>
    </location>
</feature>
<dbReference type="RefSeq" id="WP_157833982.1">
    <property type="nucleotide sequence ID" value="NZ_JMIY01000002.1"/>
</dbReference>
<dbReference type="OrthoDB" id="103676at2157"/>
<comment type="caution">
    <text evidence="2">The sequence shown here is derived from an EMBL/GenBank/DDBJ whole genome shotgun (WGS) entry which is preliminary data.</text>
</comment>
<keyword evidence="3" id="KW-1185">Reference proteome</keyword>
<dbReference type="EMBL" id="JMIY01000002">
    <property type="protein sequence ID" value="KCZ72813.1"/>
    <property type="molecule type" value="Genomic_DNA"/>
</dbReference>
<evidence type="ECO:0000313" key="2">
    <source>
        <dbReference type="EMBL" id="KCZ72813.1"/>
    </source>
</evidence>
<reference evidence="2 3" key="1">
    <citation type="journal article" date="2013" name="Nature">
        <title>Anaerobic oxidation of methane coupled to nitrate reduction in a novel archaeal lineage.</title>
        <authorList>
            <person name="Haroon M.F."/>
            <person name="Hu S."/>
            <person name="Shi Y."/>
            <person name="Imelfort M."/>
            <person name="Keller J."/>
            <person name="Hugenholtz P."/>
            <person name="Yuan Z."/>
            <person name="Tyson G.W."/>
        </authorList>
    </citation>
    <scope>NUCLEOTIDE SEQUENCE [LARGE SCALE GENOMIC DNA]</scope>
    <source>
        <strain evidence="2 3">ANME-2d</strain>
    </source>
</reference>
<proteinExistence type="predicted"/>
<evidence type="ECO:0008006" key="4">
    <source>
        <dbReference type="Google" id="ProtNLM"/>
    </source>
</evidence>
<sequence>MRILLRVLMVVIIFGLLVGSVSGTTITFDKSLDVPDRTFTWEGKVYEITDIGLYEIGQNIGITINSPGVSNKLVTLYLKNKDYPSPISVWSKTLYGESSTVIPYYEISAEVQGISGTFGLLVTNKDIDKIGEILAAKPIVISEYKLLVTPESSEKVAGSVINVTVKITKDGVPYNVGVNTVKVEFVPLSGSLSPIFGGDASPTSINGTYTANIIIPPNVAGTYMLYAAITTDYKIYGDYPEIIGAVSYSGDISIQTSSAGGGSGGGGGGDQSGEEFKNIESKESYEKFISKDVPVTYTFKQSGNPINEVVITGNINAGDIAVKIEVLRGTSSLVGSSPPGLVYKNINILVGTSGFAVPKNIKEAIVRFSVENSWLESNNLAGSDINMVRWDGSKWIQLATTETTKDSTHTYYEVETDTFSAFAITGLKGGAVPASAGTEPETTRTPTAATPTETQTPAATEKGIPGFETATTVFAIALAVALQINRERR</sequence>
<organism evidence="2 3">
    <name type="scientific">Candidatus Methanoperedens nitratireducens</name>
    <dbReference type="NCBI Taxonomy" id="1392998"/>
    <lineage>
        <taxon>Archaea</taxon>
        <taxon>Methanobacteriati</taxon>
        <taxon>Methanobacteriota</taxon>
        <taxon>Stenosarchaea group</taxon>
        <taxon>Methanomicrobia</taxon>
        <taxon>Methanosarcinales</taxon>
        <taxon>ANME-2 cluster</taxon>
        <taxon>Candidatus Methanoperedentaceae</taxon>
        <taxon>Candidatus Methanoperedens</taxon>
    </lineage>
</organism>
<accession>A0A062V8B2</accession>
<gene>
    <name evidence="2" type="ORF">ANME2D_01248</name>
</gene>
<protein>
    <recommendedName>
        <fullName evidence="4">PGF-pre-PGF domain-containing protein</fullName>
    </recommendedName>
</protein>
<name>A0A062V8B2_9EURY</name>
<evidence type="ECO:0000256" key="1">
    <source>
        <dbReference type="SAM" id="MobiDB-lite"/>
    </source>
</evidence>